<feature type="non-terminal residue" evidence="8">
    <location>
        <position position="1"/>
    </location>
</feature>
<keyword evidence="3 5" id="KW-1133">Transmembrane helix</keyword>
<organism evidence="8 9">
    <name type="scientific">Trichostrongylus colubriformis</name>
    <name type="common">Black scour worm</name>
    <dbReference type="NCBI Taxonomy" id="6319"/>
    <lineage>
        <taxon>Eukaryota</taxon>
        <taxon>Metazoa</taxon>
        <taxon>Ecdysozoa</taxon>
        <taxon>Nematoda</taxon>
        <taxon>Chromadorea</taxon>
        <taxon>Rhabditida</taxon>
        <taxon>Rhabditina</taxon>
        <taxon>Rhabditomorpha</taxon>
        <taxon>Strongyloidea</taxon>
        <taxon>Trichostrongylidae</taxon>
        <taxon>Trichostrongylus</taxon>
    </lineage>
</organism>
<dbReference type="InterPro" id="IPR036734">
    <property type="entry name" value="Neur_chan_lig-bd_sf"/>
</dbReference>
<keyword evidence="9" id="KW-1185">Reference proteome</keyword>
<evidence type="ECO:0000256" key="1">
    <source>
        <dbReference type="ARBA" id="ARBA00004141"/>
    </source>
</evidence>
<evidence type="ECO:0000259" key="7">
    <source>
        <dbReference type="Pfam" id="PF02932"/>
    </source>
</evidence>
<evidence type="ECO:0000256" key="4">
    <source>
        <dbReference type="ARBA" id="ARBA00023136"/>
    </source>
</evidence>
<dbReference type="Pfam" id="PF02931">
    <property type="entry name" value="Neur_chan_LBD"/>
    <property type="match status" value="1"/>
</dbReference>
<feature type="transmembrane region" description="Helical" evidence="5">
    <location>
        <begin position="276"/>
        <end position="299"/>
    </location>
</feature>
<feature type="domain" description="Neurotransmitter-gated ion-channel ligand-binding" evidence="6">
    <location>
        <begin position="13"/>
        <end position="210"/>
    </location>
</feature>
<evidence type="ECO:0000256" key="2">
    <source>
        <dbReference type="ARBA" id="ARBA00022692"/>
    </source>
</evidence>
<dbReference type="CDD" id="cd19051">
    <property type="entry name" value="LGIC_TM_cation"/>
    <property type="match status" value="1"/>
</dbReference>
<dbReference type="InterPro" id="IPR038050">
    <property type="entry name" value="Neuro_actylchol_rec"/>
</dbReference>
<evidence type="ECO:0000313" key="9">
    <source>
        <dbReference type="Proteomes" id="UP001331761"/>
    </source>
</evidence>
<keyword evidence="2 5" id="KW-0812">Transmembrane</keyword>
<comment type="subcellular location">
    <subcellularLocation>
        <location evidence="1">Membrane</location>
        <topology evidence="1">Multi-pass membrane protein</topology>
    </subcellularLocation>
</comment>
<feature type="transmembrane region" description="Helical" evidence="5">
    <location>
        <begin position="246"/>
        <end position="264"/>
    </location>
</feature>
<accession>A0AAN8FNJ9</accession>
<dbReference type="InterPro" id="IPR006029">
    <property type="entry name" value="Neurotrans-gated_channel_TM"/>
</dbReference>
<feature type="transmembrane region" description="Helical" evidence="5">
    <location>
        <begin position="396"/>
        <end position="421"/>
    </location>
</feature>
<dbReference type="FunFam" id="2.70.170.10:FF:000028">
    <property type="entry name" value="AcetylCholine Receptor"/>
    <property type="match status" value="1"/>
</dbReference>
<dbReference type="GO" id="GO:0016020">
    <property type="term" value="C:membrane"/>
    <property type="evidence" value="ECO:0007669"/>
    <property type="project" value="UniProtKB-SubCell"/>
</dbReference>
<dbReference type="SUPFAM" id="SSF90112">
    <property type="entry name" value="Neurotransmitter-gated ion-channel transmembrane pore"/>
    <property type="match status" value="1"/>
</dbReference>
<dbReference type="AlphaFoldDB" id="A0AAN8FNJ9"/>
<comment type="caution">
    <text evidence="8">The sequence shown here is derived from an EMBL/GenBank/DDBJ whole genome shotgun (WGS) entry which is preliminary data.</text>
</comment>
<dbReference type="InterPro" id="IPR006201">
    <property type="entry name" value="Neur_channel"/>
</dbReference>
<proteinExistence type="predicted"/>
<feature type="transmembrane region" description="Helical" evidence="5">
    <location>
        <begin position="212"/>
        <end position="234"/>
    </location>
</feature>
<sequence length="423" mass="49059">CFLADSDYPSTTHRIIADLFDGYNRYIRPVRNHSTATVVFMDNGLRSIIHTDEVNQVIVLKEWHRMFWHDEFLTWNPADYDNITEIKVPRSFIWLDLSQSMTDDRIFVIIDHTGFIRHSVDHVVKVFCKYKITMFPFDRQNCTVQYEPWQSTHLEVTIEVHPEPDIAYFKPSNEWDLISYTARTGHGKYPPILTGTTSRAYYDIVIKRRPHYYVACFMLPCFIIMELSLLGLFSPSSDSGEHSEKVTMGLTSLLSMTILLLMISENLPKTSEGPPILGFFVLVEILIGALATATTVYVSHLQSSWRREKKVPTYLIALTRFQFFGSVHKEDASVNLLDEEFHQTNSILRKDSQTRSTILAYIGNFERNINAISDNLQRKAAQKRLRMRWVLVCERLDSLLLVFFLTINSLFFVILLLVGYLSN</sequence>
<evidence type="ECO:0000259" key="6">
    <source>
        <dbReference type="Pfam" id="PF02931"/>
    </source>
</evidence>
<dbReference type="SUPFAM" id="SSF63712">
    <property type="entry name" value="Nicotinic receptor ligand binding domain-like"/>
    <property type="match status" value="1"/>
</dbReference>
<dbReference type="Proteomes" id="UP001331761">
    <property type="component" value="Unassembled WGS sequence"/>
</dbReference>
<reference evidence="8 9" key="1">
    <citation type="submission" date="2019-10" db="EMBL/GenBank/DDBJ databases">
        <title>Assembly and Annotation for the nematode Trichostrongylus colubriformis.</title>
        <authorList>
            <person name="Martin J."/>
        </authorList>
    </citation>
    <scope>NUCLEOTIDE SEQUENCE [LARGE SCALE GENOMIC DNA]</scope>
    <source>
        <strain evidence="8">G859</strain>
        <tissue evidence="8">Whole worm</tissue>
    </source>
</reference>
<dbReference type="Gene3D" id="2.70.170.10">
    <property type="entry name" value="Neurotransmitter-gated ion-channel ligand-binding domain"/>
    <property type="match status" value="1"/>
</dbReference>
<dbReference type="Gene3D" id="1.20.58.390">
    <property type="entry name" value="Neurotransmitter-gated ion-channel transmembrane domain"/>
    <property type="match status" value="1"/>
</dbReference>
<keyword evidence="4 5" id="KW-0472">Membrane</keyword>
<dbReference type="GO" id="GO:0004888">
    <property type="term" value="F:transmembrane signaling receptor activity"/>
    <property type="evidence" value="ECO:0007669"/>
    <property type="project" value="InterPro"/>
</dbReference>
<dbReference type="InterPro" id="IPR006202">
    <property type="entry name" value="Neur_chan_lig-bd"/>
</dbReference>
<dbReference type="CDD" id="cd18989">
    <property type="entry name" value="LGIC_ECD_cation"/>
    <property type="match status" value="1"/>
</dbReference>
<feature type="domain" description="Neurotransmitter-gated ion-channel transmembrane" evidence="7">
    <location>
        <begin position="218"/>
        <end position="310"/>
    </location>
</feature>
<dbReference type="InterPro" id="IPR036719">
    <property type="entry name" value="Neuro-gated_channel_TM_sf"/>
</dbReference>
<dbReference type="EMBL" id="WIXE01003903">
    <property type="protein sequence ID" value="KAK5983526.1"/>
    <property type="molecule type" value="Genomic_DNA"/>
</dbReference>
<name>A0AAN8FNJ9_TRICO</name>
<evidence type="ECO:0000256" key="5">
    <source>
        <dbReference type="SAM" id="Phobius"/>
    </source>
</evidence>
<evidence type="ECO:0000313" key="8">
    <source>
        <dbReference type="EMBL" id="KAK5983526.1"/>
    </source>
</evidence>
<protein>
    <submittedName>
        <fullName evidence="8">Uncharacterized protein</fullName>
    </submittedName>
</protein>
<dbReference type="Pfam" id="PF02932">
    <property type="entry name" value="Neur_chan_memb"/>
    <property type="match status" value="1"/>
</dbReference>
<dbReference type="PRINTS" id="PR00252">
    <property type="entry name" value="NRIONCHANNEL"/>
</dbReference>
<evidence type="ECO:0000256" key="3">
    <source>
        <dbReference type="ARBA" id="ARBA00022989"/>
    </source>
</evidence>
<dbReference type="PANTHER" id="PTHR18945">
    <property type="entry name" value="NEUROTRANSMITTER GATED ION CHANNEL"/>
    <property type="match status" value="1"/>
</dbReference>
<gene>
    <name evidence="8" type="ORF">GCK32_001141</name>
</gene>
<dbReference type="GO" id="GO:0005230">
    <property type="term" value="F:extracellular ligand-gated monoatomic ion channel activity"/>
    <property type="evidence" value="ECO:0007669"/>
    <property type="project" value="InterPro"/>
</dbReference>